<dbReference type="HOGENOM" id="CLU_121884_0_0_9"/>
<dbReference type="OrthoDB" id="511992at2"/>
<dbReference type="EMBL" id="CP002109">
    <property type="protein sequence ID" value="ADL05370.1"/>
    <property type="molecule type" value="Genomic_DNA"/>
</dbReference>
<dbReference type="eggNOG" id="COG4275">
    <property type="taxonomic scope" value="Bacteria"/>
</dbReference>
<name>D9R6G0_LACSW</name>
<reference evidence="2" key="1">
    <citation type="submission" date="2010-07" db="EMBL/GenBank/DDBJ databases">
        <title>Complete sequence of Clostridium saccharolyticum WM1.</title>
        <authorList>
            <consortium name="US DOE Joint Genome Institute"/>
            <person name="Lucas S."/>
            <person name="Copeland A."/>
            <person name="Lapidus A."/>
            <person name="Cheng J.-F."/>
            <person name="Bruce D."/>
            <person name="Goodwin L."/>
            <person name="Pitluck S."/>
            <person name="Chertkov O."/>
            <person name="Detter J.C."/>
            <person name="Han C."/>
            <person name="Tapia R."/>
            <person name="Land M."/>
            <person name="Hauser L."/>
            <person name="Chang Y.-J."/>
            <person name="Jeffries C."/>
            <person name="Kyrpides N."/>
            <person name="Ivanova N."/>
            <person name="Mikhailova N."/>
            <person name="Mouttaki H."/>
            <person name="Lin L."/>
            <person name="Zhou J."/>
            <person name="Hemme C.L."/>
            <person name="Woyke T."/>
        </authorList>
    </citation>
    <scope>NUCLEOTIDE SEQUENCE [LARGE SCALE GENOMIC DNA]</scope>
    <source>
        <strain evidence="2">WM1</strain>
    </source>
</reference>
<dbReference type="STRING" id="610130.Closa_2828"/>
<evidence type="ECO:0000313" key="3">
    <source>
        <dbReference type="Proteomes" id="UP000001662"/>
    </source>
</evidence>
<sequence length="136" mass="15582">MNWTTWENVGIDRQACAWFIKKYVDGDAVFCFVPRDQLPQDHEYSFDTPTSKWTHKRGHSTFYMFVKEHKPKEKILVKMAEIIDGADTANDILPPLEAYGLEAICIGIRAGCETDLEAIEKSGVVFDGLYEYLKGR</sequence>
<dbReference type="PaxDb" id="610130-Closa_2828"/>
<gene>
    <name evidence="2" type="ordered locus">Closa_2828</name>
</gene>
<dbReference type="KEGG" id="csh:Closa_2828"/>
<evidence type="ECO:0000259" key="1">
    <source>
        <dbReference type="Pfam" id="PF09828"/>
    </source>
</evidence>
<protein>
    <submittedName>
        <fullName evidence="2">Chromate resistance exported protein</fullName>
    </submittedName>
</protein>
<evidence type="ECO:0000313" key="2">
    <source>
        <dbReference type="EMBL" id="ADL05370.1"/>
    </source>
</evidence>
<accession>D9R6G0</accession>
<proteinExistence type="predicted"/>
<organism evidence="2 3">
    <name type="scientific">Lacrimispora saccharolytica (strain ATCC 35040 / DSM 2544 / NRCC 2533 / WM1)</name>
    <name type="common">Clostridium saccharolyticum</name>
    <dbReference type="NCBI Taxonomy" id="610130"/>
    <lineage>
        <taxon>Bacteria</taxon>
        <taxon>Bacillati</taxon>
        <taxon>Bacillota</taxon>
        <taxon>Clostridia</taxon>
        <taxon>Lachnospirales</taxon>
        <taxon>Lachnospiraceae</taxon>
        <taxon>Lacrimispora</taxon>
    </lineage>
</organism>
<feature type="domain" description="ChrB C-terminal" evidence="1">
    <location>
        <begin position="3"/>
        <end position="132"/>
    </location>
</feature>
<keyword evidence="3" id="KW-1185">Reference proteome</keyword>
<dbReference type="InterPro" id="IPR018634">
    <property type="entry name" value="ChrB_C"/>
</dbReference>
<dbReference type="Pfam" id="PF09828">
    <property type="entry name" value="ChrB_C"/>
    <property type="match status" value="1"/>
</dbReference>
<dbReference type="AlphaFoldDB" id="D9R6G0"/>
<dbReference type="Proteomes" id="UP000001662">
    <property type="component" value="Chromosome"/>
</dbReference>
<dbReference type="RefSeq" id="WP_013273454.1">
    <property type="nucleotide sequence ID" value="NC_014376.1"/>
</dbReference>